<dbReference type="Pfam" id="PF13966">
    <property type="entry name" value="zf-RVT"/>
    <property type="match status" value="1"/>
</dbReference>
<evidence type="ECO:0000313" key="2">
    <source>
        <dbReference type="EMBL" id="JAE16853.1"/>
    </source>
</evidence>
<proteinExistence type="predicted"/>
<accession>A0A0A9G816</accession>
<sequence>MKCKLFLWLAIRNRCWTADRLARRGLDHPERCPLCDQMDEDVQHLLTTCVFARQFWPRILLPLDLITVIPGRREHSFAEWWRKVIRKVQKEHKMGVNSLIIMGA</sequence>
<protein>
    <recommendedName>
        <fullName evidence="1">Reverse transcriptase zinc-binding domain-containing protein</fullName>
    </recommendedName>
</protein>
<dbReference type="EMBL" id="GBRH01181043">
    <property type="protein sequence ID" value="JAE16853.1"/>
    <property type="molecule type" value="Transcribed_RNA"/>
</dbReference>
<organism evidence="2">
    <name type="scientific">Arundo donax</name>
    <name type="common">Giant reed</name>
    <name type="synonym">Donax arundinaceus</name>
    <dbReference type="NCBI Taxonomy" id="35708"/>
    <lineage>
        <taxon>Eukaryota</taxon>
        <taxon>Viridiplantae</taxon>
        <taxon>Streptophyta</taxon>
        <taxon>Embryophyta</taxon>
        <taxon>Tracheophyta</taxon>
        <taxon>Spermatophyta</taxon>
        <taxon>Magnoliopsida</taxon>
        <taxon>Liliopsida</taxon>
        <taxon>Poales</taxon>
        <taxon>Poaceae</taxon>
        <taxon>PACMAD clade</taxon>
        <taxon>Arundinoideae</taxon>
        <taxon>Arundineae</taxon>
        <taxon>Arundo</taxon>
    </lineage>
</organism>
<feature type="domain" description="Reverse transcriptase zinc-binding" evidence="1">
    <location>
        <begin position="2"/>
        <end position="56"/>
    </location>
</feature>
<dbReference type="AlphaFoldDB" id="A0A0A9G816"/>
<reference evidence="2" key="2">
    <citation type="journal article" date="2015" name="Data Brief">
        <title>Shoot transcriptome of the giant reed, Arundo donax.</title>
        <authorList>
            <person name="Barrero R.A."/>
            <person name="Guerrero F.D."/>
            <person name="Moolhuijzen P."/>
            <person name="Goolsby J.A."/>
            <person name="Tidwell J."/>
            <person name="Bellgard S.E."/>
            <person name="Bellgard M.I."/>
        </authorList>
    </citation>
    <scope>NUCLEOTIDE SEQUENCE</scope>
    <source>
        <tissue evidence="2">Shoot tissue taken approximately 20 cm above the soil surface</tissue>
    </source>
</reference>
<evidence type="ECO:0000259" key="1">
    <source>
        <dbReference type="Pfam" id="PF13966"/>
    </source>
</evidence>
<dbReference type="InterPro" id="IPR026960">
    <property type="entry name" value="RVT-Znf"/>
</dbReference>
<reference evidence="2" key="1">
    <citation type="submission" date="2014-09" db="EMBL/GenBank/DDBJ databases">
        <authorList>
            <person name="Magalhaes I.L.F."/>
            <person name="Oliveira U."/>
            <person name="Santos F.R."/>
            <person name="Vidigal T.H.D.A."/>
            <person name="Brescovit A.D."/>
            <person name="Santos A.J."/>
        </authorList>
    </citation>
    <scope>NUCLEOTIDE SEQUENCE</scope>
    <source>
        <tissue evidence="2">Shoot tissue taken approximately 20 cm above the soil surface</tissue>
    </source>
</reference>
<name>A0A0A9G816_ARUDO</name>